<proteinExistence type="predicted"/>
<dbReference type="Gene3D" id="3.40.50.300">
    <property type="entry name" value="P-loop containing nucleotide triphosphate hydrolases"/>
    <property type="match status" value="1"/>
</dbReference>
<keyword evidence="1" id="KW-0175">Coiled coil</keyword>
<evidence type="ECO:0000259" key="5">
    <source>
        <dbReference type="Pfam" id="PF18157"/>
    </source>
</evidence>
<evidence type="ECO:0000259" key="3">
    <source>
        <dbReference type="Pfam" id="PF13032"/>
    </source>
</evidence>
<accession>A0A562S5A7</accession>
<dbReference type="RefSeq" id="WP_158646903.1">
    <property type="nucleotide sequence ID" value="NZ_VLLA01000001.1"/>
</dbReference>
<dbReference type="Pfam" id="PF18157">
    <property type="entry name" value="MID_pPIWI_RE"/>
    <property type="match status" value="1"/>
</dbReference>
<evidence type="ECO:0000259" key="4">
    <source>
        <dbReference type="Pfam" id="PF13401"/>
    </source>
</evidence>
<name>A0A562S5A7_9BRAD</name>
<feature type="compositionally biased region" description="Acidic residues" evidence="2">
    <location>
        <begin position="952"/>
        <end position="973"/>
    </location>
</feature>
<dbReference type="Pfam" id="PF13032">
    <property type="entry name" value="RNaseH_pPIWI_RE"/>
    <property type="match status" value="1"/>
</dbReference>
<dbReference type="EMBL" id="VLLA01000001">
    <property type="protein sequence ID" value="TWI76469.1"/>
    <property type="molecule type" value="Genomic_DNA"/>
</dbReference>
<keyword evidence="7" id="KW-1185">Reference proteome</keyword>
<organism evidence="6 7">
    <name type="scientific">Bradyrhizobium huanghuaihaiense</name>
    <dbReference type="NCBI Taxonomy" id="990078"/>
    <lineage>
        <taxon>Bacteria</taxon>
        <taxon>Pseudomonadati</taxon>
        <taxon>Pseudomonadota</taxon>
        <taxon>Alphaproteobacteria</taxon>
        <taxon>Hyphomicrobiales</taxon>
        <taxon>Nitrobacteraceae</taxon>
        <taxon>Bradyrhizobium</taxon>
    </lineage>
</organism>
<dbReference type="InterPro" id="IPR049945">
    <property type="entry name" value="AAA_22"/>
</dbReference>
<dbReference type="InterPro" id="IPR027417">
    <property type="entry name" value="P-loop_NTPase"/>
</dbReference>
<dbReference type="SUPFAM" id="SSF52540">
    <property type="entry name" value="P-loop containing nucleoside triphosphate hydrolases"/>
    <property type="match status" value="1"/>
</dbReference>
<feature type="compositionally biased region" description="Acidic residues" evidence="2">
    <location>
        <begin position="1525"/>
        <end position="1542"/>
    </location>
</feature>
<feature type="region of interest" description="Disordered" evidence="2">
    <location>
        <begin position="1492"/>
        <end position="1542"/>
    </location>
</feature>
<feature type="domain" description="pPIWI-RE RNaseH" evidence="3">
    <location>
        <begin position="632"/>
        <end position="945"/>
    </location>
</feature>
<dbReference type="OrthoDB" id="6951663at2"/>
<feature type="region of interest" description="Disordered" evidence="2">
    <location>
        <begin position="950"/>
        <end position="979"/>
    </location>
</feature>
<dbReference type="Pfam" id="PF13401">
    <property type="entry name" value="AAA_22"/>
    <property type="match status" value="1"/>
</dbReference>
<reference evidence="6 7" key="1">
    <citation type="journal article" date="2015" name="Stand. Genomic Sci.">
        <title>Genomic Encyclopedia of Bacterial and Archaeal Type Strains, Phase III: the genomes of soil and plant-associated and newly described type strains.</title>
        <authorList>
            <person name="Whitman W.B."/>
            <person name="Woyke T."/>
            <person name="Klenk H.P."/>
            <person name="Zhou Y."/>
            <person name="Lilburn T.G."/>
            <person name="Beck B.J."/>
            <person name="De Vos P."/>
            <person name="Vandamme P."/>
            <person name="Eisen J.A."/>
            <person name="Garrity G."/>
            <person name="Hugenholtz P."/>
            <person name="Kyrpides N.C."/>
        </authorList>
    </citation>
    <scope>NUCLEOTIDE SEQUENCE [LARGE SCALE GENOMIC DNA]</scope>
    <source>
        <strain evidence="6 7">CGMCC 1.10948</strain>
    </source>
</reference>
<evidence type="ECO:0000256" key="1">
    <source>
        <dbReference type="SAM" id="Coils"/>
    </source>
</evidence>
<sequence length="3082" mass="340750">MSGDEEFYVKKQPRDNQTLECALVWRGLPPSIPSPIPPVRFGWTETAKSLIDRVRRIALGSGRPEGKEFPYSDLRAALQARVIGMVLLEGRIHSRDQGRPLFAASGKPADVQSAAHRSISSWCQLTLRPWAERLGTDCGDIDLLETRALEGALLEQLPSPVMPSEGQVPDALRTDFHDFADILLAIAAPELEGAELFPGLGPVHRVLDRDYGNSIAFETWPTTLPDAGDDLFSMVAEISVETRPSSRLPYLVVRASKRIWCNEFPAANQLFGRRRISVRVVKRGDRVRATTLSVRLDRGVPKPDLDALLFEAQRASEDSLTEDLPELVRNRGRMPDLFVGVPFRYGYRPVPKIQFGVTLQDQVDLTRVVHQRIARYGFTESRLRVLDRATARPEEFRVQANLHNLITHHFGQVPEEDVPTRVEELFGSAEKKARGRPKPIKTVDLEPLRQANRELLDRAFGPRTGIDLMFVCRRESEEVIFRSAVSLLFGDRINVVRHAIPDGVHGTRKILDGEARLTRTQRAGVRRDAWLPLAEQIRQEFPNSPVIVQAARKYDGIEEDSVNKDVGRNTLATFAGCNVQYLLPPGDGEAADYMHRVQAALYDLLFGHAGLGPNPSELVTSTFDERARPKSIIGISVVSQSASRGGRPEGAVLAVATKIDVATGRISGRIGRLKNGTMDRGAFQTLSRTLVEVASAGLTSLGDKQPDRRKNFLSFVRTVIDEVAGDDPNALILVESTTARSLWTWLADENISSDVYLEDAAARPPASWKSLRFVRVRERSSGRLATESRRNWIPVTKEGNERAGAIVDEVYATAISRVVESLPEGNARTRHYLTAHGFDVRNQGARGQSVYRRKPGFLGANAHTPKGKAKFSNRVLSRRGVNDVWRTPSRIPVTLEITVLPSQLGDDEDSAATLVSALRNGYSHTADGTFLPAPLSFRSKILDYMDRYASAPEDDEPDDGLAIDEDPDLPSDEEPVRSIPSYGETRRWFEGTSDFGEADIPPFEEDSSDPPPMTGPPQWAAIPTGTPEIVTNTETSKFPIETATMAVPEPKVTIEENQGPAWEEAEVAALVRLLRSPSAPLPSFVDEEFLTGAMHLVNSDARRMHENREWIRKVTGFPWPEERPLLQEIPSLYLDALRYPAFAIVFQHQFFPDDNGRGLPKRAIIQKVMDFWSQLRRKKPLPKAEDQLAALRALHSADNGGDKDALLADVLGLPGQAAWRSPCARATAGLDRLEAREGEWGDLGRYLRAVVGQFERFGDERTIGEVIDEIVTPYALNHPEIASIGPTVDRASAVEEAPPAAEVTTDIADVATLSPRSSMAEINEAWSRECDRLLALADLSKSDGPTGNHVSAMRESLEVLENLERYAAELMPALGNTADLREAIRRLTTRISAELNALIGEQLTAPSILSRLFELPEEAPLADLEEATTRREIAESAVADAKAIAIEIADLEATLPTRQARERTTPLLDAQEQSLRRALRFVEEALAIFAAPAEPPDVPPQTTVDAPDPVEPTEDVLASPSPTGESEEEADLPVEATEDEAPEEDIEVAPIVPAPEQGLPDVTPSDPLRNEVAARLDHLFSVGEFGLAFHLSSAVLSMMPQASDTYTPVELRLASAGGRTIGLSSQDLSLLAESRSEALPIAQSLEGLDDDRSVARLSLLIAGALPAALFRSDDVAAVLLVERAGRQPGFEHYRKLLSVVEENRKLNFQLTPANLMAVQAHSREANFIGEAVASIKDTVASLRSARFRFQSGERVRQALLQPDGLLGMLDSRLTENDQAIAHEANELLRGRDKVVAFIAKLVETVGGGIDLDAPSRERIFALLSRVGQQCHDLVQSVDGFAVLRKSASRVEAVKRLRDNALAGISEAISGFHSTKSDPLTASALRQAEAIFEMMRGVLKGNGSIGRDVPPLAVGLHSPLLWLRDLTWTGGWQPSPYVPEKILQEALVVPIPLIGDDPASSIHAAFEARRSESAFVPAYMLLNIAHWFGIEQAKSDAWRAELDADKEAKKHQIKRLLEEAERKIDRMRRMAVGSLEQSARLRETLSTVNPENLPVELPPTFLPETLTGDRIEDFNAALARIHDVETEAEREFDKSMSEYTSSIDHLERDTRLEAETVVELRHLLEGREFTTLADRLNMLRTGQTWKPLLPSGSINWRLSEFRSMLPQLDKVDLLQVARNIELGTQYGPLNYGALDPEHRQQAATIARSFTKLKPPKNASAAQIAPNVSEIVSQLLFEVLRCDEDPLLTRPRQQIFVFDAKVSMPPTDPASLLLPEFGSQTQGSWRMCVVTSAISPQGLLDLADGAGHRGVLVLYRGVLNVERRKQLRLDLIKRKQAMLVVDEAALAFAIADPSDRRRAIIDIAQAYSSADPYKDHGKSAVPAEMFKGRSWERSAIVDPFGSYVVFGGRRLGKTALLQQIHATQPSNAIFAYVDLDLVSDASDAFEQFSKTIGTGVFKTPARSGEEFAAAVGGWLDADDRRRLLLLIDEADRFVRKEAETEFVCVQTLLKLMADTKNRFKFVLAGLHNVSRMVRVENSPLVQISNNPLQIGPLLNRDVDDAEFLVRGPLAAMGFEFDKREDVWRILTFTNYYPVLIQVFCKELLSLIHDQAQKTGQLPGIIGTTLVERALRSADIRNKLFETFYKTIGHIEGRYELLTYILAVRELRERDSGMAAEGMTAAEVTERAMECWPAAFPRGTDPNELEYLLEEMEGFGIARRTVAGSFALRSRSLLELMAATEADLERRLESYKTLKAPPRAFDPKNVRRAIGKPRSGTGGGDRISPLTDGQEADLLAPLQIAADNAHDATPAGGVGVVFGTEYAGVRFVEAALLDARRVKDRLVDVEIKNYESKKDMLDDIKKAIKGQRLLKVVVVSPKTAWRPDWVVEAERVGRVRKGEVRLIFIGDPGHAEEWSRDRTVLQRVLPQIKIVKLRPWARSYLGSRIESLQLAGELVDRIMQATGGWSEIAGPLLSRIVDDTRHAPDLIKQEREAILTSSDLLDRLGIPQQLIGFYRDLAAYADGSTITTTDFQSLCTFDGRNVSPRVVGIYSDLLGIISFPPDQSGQGIRKVDLNALVHAALLRPE</sequence>
<evidence type="ECO:0000313" key="7">
    <source>
        <dbReference type="Proteomes" id="UP000316291"/>
    </source>
</evidence>
<feature type="domain" description="ORC1/DEAH AAA+ ATPase" evidence="4">
    <location>
        <begin position="2399"/>
        <end position="2530"/>
    </location>
</feature>
<dbReference type="GO" id="GO:0016887">
    <property type="term" value="F:ATP hydrolysis activity"/>
    <property type="evidence" value="ECO:0007669"/>
    <property type="project" value="InterPro"/>
</dbReference>
<gene>
    <name evidence="6" type="ORF">IQ16_00710</name>
</gene>
<dbReference type="InterPro" id="IPR040496">
    <property type="entry name" value="MID_pPIWI_RE"/>
</dbReference>
<dbReference type="Proteomes" id="UP000316291">
    <property type="component" value="Unassembled WGS sequence"/>
</dbReference>
<evidence type="ECO:0000256" key="2">
    <source>
        <dbReference type="SAM" id="MobiDB-lite"/>
    </source>
</evidence>
<feature type="coiled-coil region" evidence="1">
    <location>
        <begin position="1998"/>
        <end position="2036"/>
    </location>
</feature>
<feature type="domain" description="Prokaryotic pPIWI-RE MID" evidence="5">
    <location>
        <begin position="514"/>
        <end position="615"/>
    </location>
</feature>
<comment type="caution">
    <text evidence="6">The sequence shown here is derived from an EMBL/GenBank/DDBJ whole genome shotgun (WGS) entry which is preliminary data.</text>
</comment>
<dbReference type="InterPro" id="IPR024996">
    <property type="entry name" value="RNaseH_pPIWI_RE"/>
</dbReference>
<protein>
    <submittedName>
        <fullName evidence="6">Uncharacterized protein DUF3893</fullName>
    </submittedName>
</protein>
<evidence type="ECO:0000313" key="6">
    <source>
        <dbReference type="EMBL" id="TWI76469.1"/>
    </source>
</evidence>